<dbReference type="Gene3D" id="3.10.350.10">
    <property type="entry name" value="LysM domain"/>
    <property type="match status" value="1"/>
</dbReference>
<dbReference type="Proteomes" id="UP001600064">
    <property type="component" value="Unassembled WGS sequence"/>
</dbReference>
<dbReference type="SMART" id="SM00257">
    <property type="entry name" value="LysM"/>
    <property type="match status" value="1"/>
</dbReference>
<dbReference type="SMART" id="SM01111">
    <property type="entry name" value="CVNH"/>
    <property type="match status" value="1"/>
</dbReference>
<gene>
    <name evidence="3" type="ORF">VTJ83DRAFT_4109</name>
</gene>
<feature type="compositionally biased region" description="Basic and acidic residues" evidence="1">
    <location>
        <begin position="85"/>
        <end position="104"/>
    </location>
</feature>
<evidence type="ECO:0000313" key="4">
    <source>
        <dbReference type="Proteomes" id="UP001600064"/>
    </source>
</evidence>
<dbReference type="InterPro" id="IPR011058">
    <property type="entry name" value="Cyanovirin-N"/>
</dbReference>
<evidence type="ECO:0000313" key="3">
    <source>
        <dbReference type="EMBL" id="KAL2269263.1"/>
    </source>
</evidence>
<protein>
    <recommendedName>
        <fullName evidence="2">LysM domain-containing protein</fullName>
    </recommendedName>
</protein>
<dbReference type="SUPFAM" id="SSF51322">
    <property type="entry name" value="Cyanovirin-N"/>
    <property type="match status" value="1"/>
</dbReference>
<dbReference type="GeneID" id="98125206"/>
<evidence type="ECO:0000256" key="1">
    <source>
        <dbReference type="SAM" id="MobiDB-lite"/>
    </source>
</evidence>
<reference evidence="3 4" key="1">
    <citation type="journal article" date="2024" name="Commun. Biol.">
        <title>Comparative genomic analysis of thermophilic fungi reveals convergent evolutionary adaptations and gene losses.</title>
        <authorList>
            <person name="Steindorff A.S."/>
            <person name="Aguilar-Pontes M.V."/>
            <person name="Robinson A.J."/>
            <person name="Andreopoulos B."/>
            <person name="LaButti K."/>
            <person name="Kuo A."/>
            <person name="Mondo S."/>
            <person name="Riley R."/>
            <person name="Otillar R."/>
            <person name="Haridas S."/>
            <person name="Lipzen A."/>
            <person name="Grimwood J."/>
            <person name="Schmutz J."/>
            <person name="Clum A."/>
            <person name="Reid I.D."/>
            <person name="Moisan M.C."/>
            <person name="Butler G."/>
            <person name="Nguyen T.T.M."/>
            <person name="Dewar K."/>
            <person name="Conant G."/>
            <person name="Drula E."/>
            <person name="Henrissat B."/>
            <person name="Hansel C."/>
            <person name="Singer S."/>
            <person name="Hutchinson M.I."/>
            <person name="de Vries R.P."/>
            <person name="Natvig D.O."/>
            <person name="Powell A.J."/>
            <person name="Tsang A."/>
            <person name="Grigoriev I.V."/>
        </authorList>
    </citation>
    <scope>NUCLEOTIDE SEQUENCE [LARGE SCALE GENOMIC DNA]</scope>
    <source>
        <strain evidence="3 4">ATCC 22073</strain>
    </source>
</reference>
<proteinExistence type="predicted"/>
<dbReference type="InterPro" id="IPR036779">
    <property type="entry name" value="LysM_dom_sf"/>
</dbReference>
<dbReference type="RefSeq" id="XP_070867987.1">
    <property type="nucleotide sequence ID" value="XM_071010562.1"/>
</dbReference>
<name>A0ABR4DFW8_9PEZI</name>
<keyword evidence="4" id="KW-1185">Reference proteome</keyword>
<dbReference type="EMBL" id="JAZGUE010000003">
    <property type="protein sequence ID" value="KAL2269263.1"/>
    <property type="molecule type" value="Genomic_DNA"/>
</dbReference>
<feature type="region of interest" description="Disordered" evidence="1">
    <location>
        <begin position="13"/>
        <end position="49"/>
    </location>
</feature>
<dbReference type="InterPro" id="IPR036673">
    <property type="entry name" value="Cyanovirin-N_sf"/>
</dbReference>
<dbReference type="PANTHER" id="PTHR37014:SF1">
    <property type="entry name" value="EXPRESSION LETHALITY PROTEIN HEL10, PUTATIVE (AFU_ORTHOLOGUE AFUA_1G06580)-RELATED"/>
    <property type="match status" value="1"/>
</dbReference>
<feature type="domain" description="LysM" evidence="2">
    <location>
        <begin position="199"/>
        <end position="243"/>
    </location>
</feature>
<dbReference type="PANTHER" id="PTHR37014">
    <property type="entry name" value="EXPRESSION LETHALITY PROTEIN HEL10, PUTATIVE (AFU_ORTHOLOGUE AFUA_1G06580)-RELATED"/>
    <property type="match status" value="1"/>
</dbReference>
<dbReference type="CDD" id="cd00118">
    <property type="entry name" value="LysM"/>
    <property type="match status" value="1"/>
</dbReference>
<organism evidence="3 4">
    <name type="scientific">Remersonia thermophila</name>
    <dbReference type="NCBI Taxonomy" id="72144"/>
    <lineage>
        <taxon>Eukaryota</taxon>
        <taxon>Fungi</taxon>
        <taxon>Dikarya</taxon>
        <taxon>Ascomycota</taxon>
        <taxon>Pezizomycotina</taxon>
        <taxon>Sordariomycetes</taxon>
        <taxon>Sordariomycetidae</taxon>
        <taxon>Sordariales</taxon>
        <taxon>Sordariales incertae sedis</taxon>
        <taxon>Remersonia</taxon>
    </lineage>
</organism>
<dbReference type="Gene3D" id="2.30.60.10">
    <property type="entry name" value="Cyanovirin-N"/>
    <property type="match status" value="1"/>
</dbReference>
<dbReference type="Pfam" id="PF01476">
    <property type="entry name" value="LysM"/>
    <property type="match status" value="1"/>
</dbReference>
<comment type="caution">
    <text evidence="3">The sequence shown here is derived from an EMBL/GenBank/DDBJ whole genome shotgun (WGS) entry which is preliminary data.</text>
</comment>
<feature type="region of interest" description="Disordered" evidence="1">
    <location>
        <begin position="85"/>
        <end position="139"/>
    </location>
</feature>
<dbReference type="InterPro" id="IPR018392">
    <property type="entry name" value="LysM"/>
</dbReference>
<evidence type="ECO:0000259" key="2">
    <source>
        <dbReference type="PROSITE" id="PS51782"/>
    </source>
</evidence>
<feature type="compositionally biased region" description="Basic and acidic residues" evidence="1">
    <location>
        <begin position="113"/>
        <end position="124"/>
    </location>
</feature>
<sequence>MTNYNQGAAASYYAAAGGNQDDDRNRRSASPEDGPTGERGVLGAIGGAVAGGVGGNFAGKKAGHSKTGTVLGMIAGAVAGHKLQDGVSDWRESKKEEEEKKKREEEEEERREEEEKRRREEKNRPAQHSGGGNFRGNFSGSARDIRLDAHGDFVLHASCRRGDGSYQNSSISLNRLLENDNGSFRWVSGGGGGGHSAAQTYTVQSGDTLRDIASRYGTTYQELAQLNGIQNPDLIFPGQVFNIPQKGGHSSSGSGGNFGASARNVRLADGGRRLEAELRRGGDWVSASIALDERIGNDNGNLKFV</sequence>
<dbReference type="Pfam" id="PF08881">
    <property type="entry name" value="CVNH"/>
    <property type="match status" value="1"/>
</dbReference>
<feature type="compositionally biased region" description="Basic and acidic residues" evidence="1">
    <location>
        <begin position="21"/>
        <end position="30"/>
    </location>
</feature>
<dbReference type="PROSITE" id="PS51782">
    <property type="entry name" value="LYSM"/>
    <property type="match status" value="1"/>
</dbReference>
<accession>A0ABR4DFW8</accession>
<dbReference type="SUPFAM" id="SSF54106">
    <property type="entry name" value="LysM domain"/>
    <property type="match status" value="1"/>
</dbReference>